<accession>A0ABQ3JIA8</accession>
<comment type="caution">
    <text evidence="2">The sequence shown here is derived from an EMBL/GenBank/DDBJ whole genome shotgun (WGS) entry which is preliminary data.</text>
</comment>
<evidence type="ECO:0000313" key="2">
    <source>
        <dbReference type="EMBL" id="GHF29928.1"/>
    </source>
</evidence>
<evidence type="ECO:0000256" key="1">
    <source>
        <dbReference type="SAM" id="Phobius"/>
    </source>
</evidence>
<feature type="transmembrane region" description="Helical" evidence="1">
    <location>
        <begin position="45"/>
        <end position="62"/>
    </location>
</feature>
<dbReference type="EMBL" id="BNAJ01000001">
    <property type="protein sequence ID" value="GHF29928.1"/>
    <property type="molecule type" value="Genomic_DNA"/>
</dbReference>
<reference evidence="3" key="1">
    <citation type="journal article" date="2019" name="Int. J. Syst. Evol. Microbiol.">
        <title>The Global Catalogue of Microorganisms (GCM) 10K type strain sequencing project: providing services to taxonomists for standard genome sequencing and annotation.</title>
        <authorList>
            <consortium name="The Broad Institute Genomics Platform"/>
            <consortium name="The Broad Institute Genome Sequencing Center for Infectious Disease"/>
            <person name="Wu L."/>
            <person name="Ma J."/>
        </authorList>
    </citation>
    <scope>NUCLEOTIDE SEQUENCE [LARGE SCALE GENOMIC DNA]</scope>
    <source>
        <strain evidence="3">CGMCC 1.18437</strain>
    </source>
</reference>
<protein>
    <recommendedName>
        <fullName evidence="4">DUF2568 domain-containing protein</fullName>
    </recommendedName>
</protein>
<organism evidence="2 3">
    <name type="scientific">Deinococcus metalli</name>
    <dbReference type="NCBI Taxonomy" id="1141878"/>
    <lineage>
        <taxon>Bacteria</taxon>
        <taxon>Thermotogati</taxon>
        <taxon>Deinococcota</taxon>
        <taxon>Deinococci</taxon>
        <taxon>Deinococcales</taxon>
        <taxon>Deinococcaceae</taxon>
        <taxon>Deinococcus</taxon>
    </lineage>
</organism>
<dbReference type="Pfam" id="PF10823">
    <property type="entry name" value="DUF2568"/>
    <property type="match status" value="1"/>
</dbReference>
<dbReference type="InterPro" id="IPR021214">
    <property type="entry name" value="DUF2568"/>
</dbReference>
<keyword evidence="1" id="KW-0812">Transmembrane</keyword>
<gene>
    <name evidence="2" type="ORF">GCM10017781_02430</name>
</gene>
<proteinExistence type="predicted"/>
<keyword evidence="1" id="KW-0472">Membrane</keyword>
<name>A0ABQ3JIA8_9DEIO</name>
<dbReference type="Proteomes" id="UP000619376">
    <property type="component" value="Unassembled WGS sequence"/>
</dbReference>
<evidence type="ECO:0008006" key="4">
    <source>
        <dbReference type="Google" id="ProtNLM"/>
    </source>
</evidence>
<evidence type="ECO:0000313" key="3">
    <source>
        <dbReference type="Proteomes" id="UP000619376"/>
    </source>
</evidence>
<keyword evidence="1" id="KW-1133">Transmembrane helix</keyword>
<keyword evidence="3" id="KW-1185">Reference proteome</keyword>
<sequence>MFIMKANTVQTAPGTTVGGADVLAFATELGALGAVAVWGWHSGGWMGALGTALTFGTVWGVFLSPRAAVPVTGVWWPLAKLAVFAVSALALSTVAGVVPAAALLSLALLSAVLGGTR</sequence>
<feature type="transmembrane region" description="Helical" evidence="1">
    <location>
        <begin position="20"/>
        <end position="38"/>
    </location>
</feature>
<feature type="transmembrane region" description="Helical" evidence="1">
    <location>
        <begin position="82"/>
        <end position="113"/>
    </location>
</feature>